<dbReference type="EMBL" id="CP059472">
    <property type="protein sequence ID" value="QMS98070.1"/>
    <property type="molecule type" value="Genomic_DNA"/>
</dbReference>
<dbReference type="Proteomes" id="UP000539710">
    <property type="component" value="Unassembled WGS sequence"/>
</dbReference>
<accession>A0A7D7QVG0</accession>
<evidence type="ECO:0000313" key="3">
    <source>
        <dbReference type="Proteomes" id="UP000515349"/>
    </source>
</evidence>
<evidence type="ECO:0000313" key="1">
    <source>
        <dbReference type="EMBL" id="MBA5246570.1"/>
    </source>
</evidence>
<dbReference type="RefSeq" id="WP_181886645.1">
    <property type="nucleotide sequence ID" value="NZ_CP059472.1"/>
</dbReference>
<gene>
    <name evidence="2" type="ORF">H1R16_10220</name>
    <name evidence="1" type="ORF">H2507_05245</name>
</gene>
<sequence length="181" mass="20527">MKNSHLESANSWSLVCEICNGNGLEAVQFGCVQGRNICLTCIQKYDLKSTDSTLDEERSQVIDKIRKEIDEVMNEEDVLRENLNSCDSEELSKMVEYLNIICEAKYKLSEMIAIDSVLEKEILKLRRAAHGDPKSLSQKVNRHKDISENIITDKHLLDKILKLGVCEGLNYYKSSRTSSPG</sequence>
<keyword evidence="4" id="KW-1185">Reference proteome</keyword>
<evidence type="ECO:0000313" key="4">
    <source>
        <dbReference type="Proteomes" id="UP000539710"/>
    </source>
</evidence>
<dbReference type="Proteomes" id="UP000515349">
    <property type="component" value="Chromosome"/>
</dbReference>
<proteinExistence type="predicted"/>
<dbReference type="KEGG" id="cbau:H1R16_10220"/>
<organism evidence="2 3">
    <name type="scientific">Marnyiella aurantia</name>
    <dbReference type="NCBI Taxonomy" id="2758037"/>
    <lineage>
        <taxon>Bacteria</taxon>
        <taxon>Pseudomonadati</taxon>
        <taxon>Bacteroidota</taxon>
        <taxon>Flavobacteriia</taxon>
        <taxon>Flavobacteriales</taxon>
        <taxon>Weeksellaceae</taxon>
        <taxon>Marnyiella</taxon>
    </lineage>
</organism>
<reference evidence="4" key="2">
    <citation type="submission" date="2020-07" db="EMBL/GenBank/DDBJ databases">
        <title>Flavobacterium sp. xlx-214.</title>
        <authorList>
            <person name="Yang C."/>
        </authorList>
    </citation>
    <scope>NUCLEOTIDE SEQUENCE [LARGE SCALE GENOMIC DNA]</scope>
    <source>
        <strain evidence="4">CX-624</strain>
    </source>
</reference>
<protein>
    <submittedName>
        <fullName evidence="2">Uncharacterized protein</fullName>
    </submittedName>
</protein>
<reference evidence="1" key="3">
    <citation type="submission" date="2020-07" db="EMBL/GenBank/DDBJ databases">
        <authorList>
            <person name="Yang C."/>
        </authorList>
    </citation>
    <scope>NUCLEOTIDE SEQUENCE</scope>
    <source>
        <strain evidence="1">Cx-624</strain>
    </source>
</reference>
<evidence type="ECO:0000313" key="2">
    <source>
        <dbReference type="EMBL" id="QMS98070.1"/>
    </source>
</evidence>
<dbReference type="AlphaFoldDB" id="A0A7D7QVG0"/>
<reference evidence="2 3" key="1">
    <citation type="submission" date="2020-07" db="EMBL/GenBank/DDBJ databases">
        <title>Chryseobacterium sp.cx-624.</title>
        <authorList>
            <person name="Yang C."/>
        </authorList>
    </citation>
    <scope>NUCLEOTIDE SEQUENCE [LARGE SCALE GENOMIC DNA]</scope>
    <source>
        <strain evidence="3">cx-624</strain>
        <strain evidence="2">Cx-624</strain>
    </source>
</reference>
<name>A0A7D7QVG0_9FLAO</name>
<dbReference type="EMBL" id="JACEUX010000001">
    <property type="protein sequence ID" value="MBA5246570.1"/>
    <property type="molecule type" value="Genomic_DNA"/>
</dbReference>